<dbReference type="InterPro" id="IPR011711">
    <property type="entry name" value="GntR_C"/>
</dbReference>
<reference evidence="5 6" key="1">
    <citation type="submission" date="2019-12" db="EMBL/GenBank/DDBJ databases">
        <title>Whole genome sequencing of endophytic Actinobacterium Micromonospora sp. MPMI6T.</title>
        <authorList>
            <person name="Evv R."/>
            <person name="Podile A.R."/>
        </authorList>
    </citation>
    <scope>NUCLEOTIDE SEQUENCE [LARGE SCALE GENOMIC DNA]</scope>
    <source>
        <strain evidence="5 6">MPMI6</strain>
    </source>
</reference>
<evidence type="ECO:0000256" key="3">
    <source>
        <dbReference type="ARBA" id="ARBA00023163"/>
    </source>
</evidence>
<dbReference type="Gene3D" id="1.20.120.530">
    <property type="entry name" value="GntR ligand-binding domain-like"/>
    <property type="match status" value="1"/>
</dbReference>
<keyword evidence="6" id="KW-1185">Reference proteome</keyword>
<dbReference type="PROSITE" id="PS50995">
    <property type="entry name" value="HTH_MARR_2"/>
    <property type="match status" value="1"/>
</dbReference>
<evidence type="ECO:0000256" key="2">
    <source>
        <dbReference type="ARBA" id="ARBA00023125"/>
    </source>
</evidence>
<dbReference type="InterPro" id="IPR000835">
    <property type="entry name" value="HTH_MarR-typ"/>
</dbReference>
<dbReference type="InterPro" id="IPR036388">
    <property type="entry name" value="WH-like_DNA-bd_sf"/>
</dbReference>
<evidence type="ECO:0000313" key="6">
    <source>
        <dbReference type="Proteomes" id="UP000823521"/>
    </source>
</evidence>
<dbReference type="Proteomes" id="UP000823521">
    <property type="component" value="Unassembled WGS sequence"/>
</dbReference>
<dbReference type="InterPro" id="IPR023187">
    <property type="entry name" value="Tscrpt_reg_MarR-type_CS"/>
</dbReference>
<keyword evidence="1" id="KW-0805">Transcription regulation</keyword>
<dbReference type="PROSITE" id="PS01117">
    <property type="entry name" value="HTH_MARR_1"/>
    <property type="match status" value="1"/>
</dbReference>
<dbReference type="EMBL" id="WVUH01000450">
    <property type="protein sequence ID" value="MBO4210301.1"/>
    <property type="molecule type" value="Genomic_DNA"/>
</dbReference>
<dbReference type="Gene3D" id="1.10.10.10">
    <property type="entry name" value="Winged helix-like DNA-binding domain superfamily/Winged helix DNA-binding domain"/>
    <property type="match status" value="1"/>
</dbReference>
<keyword evidence="3" id="KW-0804">Transcription</keyword>
<dbReference type="PANTHER" id="PTHR33164">
    <property type="entry name" value="TRANSCRIPTIONAL REGULATOR, MARR FAMILY"/>
    <property type="match status" value="1"/>
</dbReference>
<dbReference type="InterPro" id="IPR039422">
    <property type="entry name" value="MarR/SlyA-like"/>
</dbReference>
<dbReference type="SMART" id="SM00895">
    <property type="entry name" value="FCD"/>
    <property type="match status" value="1"/>
</dbReference>
<dbReference type="SMART" id="SM00347">
    <property type="entry name" value="HTH_MARR"/>
    <property type="match status" value="1"/>
</dbReference>
<dbReference type="PANTHER" id="PTHR33164:SF99">
    <property type="entry name" value="MARR FAMILY REGULATORY PROTEIN"/>
    <property type="match status" value="1"/>
</dbReference>
<dbReference type="InterPro" id="IPR036390">
    <property type="entry name" value="WH_DNA-bd_sf"/>
</dbReference>
<dbReference type="SUPFAM" id="SSF46785">
    <property type="entry name" value="Winged helix' DNA-binding domain"/>
    <property type="match status" value="1"/>
</dbReference>
<evidence type="ECO:0000259" key="4">
    <source>
        <dbReference type="PROSITE" id="PS50995"/>
    </source>
</evidence>
<dbReference type="Pfam" id="PF12802">
    <property type="entry name" value="MarR_2"/>
    <property type="match status" value="1"/>
</dbReference>
<proteinExistence type="predicted"/>
<comment type="caution">
    <text evidence="5">The sequence shown here is derived from an EMBL/GenBank/DDBJ whole genome shotgun (WGS) entry which is preliminary data.</text>
</comment>
<feature type="domain" description="HTH marR-type" evidence="4">
    <location>
        <begin position="8"/>
        <end position="140"/>
    </location>
</feature>
<evidence type="ECO:0000256" key="1">
    <source>
        <dbReference type="ARBA" id="ARBA00023015"/>
    </source>
</evidence>
<dbReference type="SUPFAM" id="SSF48008">
    <property type="entry name" value="GntR ligand-binding domain-like"/>
    <property type="match status" value="1"/>
</dbReference>
<dbReference type="RefSeq" id="WP_208817396.1">
    <property type="nucleotide sequence ID" value="NZ_WVUH01000450.1"/>
</dbReference>
<sequence length="316" mass="35117">MQADYQAWQEFTRAQATVAKVLDENLQRECGLPLRWFEALAALVKSDGQALVQQDLSTALCMSQSATSRLVTRLEQSGLVRRCKIGDDGRAVTVELTAAGDSAYRRAEPRYLSHITEQFGTHMSDINIARFRTAMRRLGQPSSGGSDAPQSPVHLLGFGESILAISADPVGVADALHVRDALEPLVLLEAAQYRTVEDIADCRALIANMERCIDNPEQYYRTDWRLHGRLAAICRNAVLRTTYLGLLAALESHLDTVVRTDNDADYIRRRMSIHREIVEAVASSNTQRVLRATDAHRFMGIRTESVAGRDNTAQHI</sequence>
<protein>
    <submittedName>
        <fullName evidence="5">FCD domain-containing protein</fullName>
    </submittedName>
</protein>
<gene>
    <name evidence="5" type="ORF">GSF22_30550</name>
</gene>
<name>A0ABS3W0H6_MICEH</name>
<organism evidence="5 6">
    <name type="scientific">Micromonospora echinofusca</name>
    <dbReference type="NCBI Taxonomy" id="47858"/>
    <lineage>
        <taxon>Bacteria</taxon>
        <taxon>Bacillati</taxon>
        <taxon>Actinomycetota</taxon>
        <taxon>Actinomycetes</taxon>
        <taxon>Micromonosporales</taxon>
        <taxon>Micromonosporaceae</taxon>
        <taxon>Micromonospora</taxon>
    </lineage>
</organism>
<keyword evidence="2" id="KW-0238">DNA-binding</keyword>
<evidence type="ECO:0000313" key="5">
    <source>
        <dbReference type="EMBL" id="MBO4210301.1"/>
    </source>
</evidence>
<accession>A0ABS3W0H6</accession>
<dbReference type="Pfam" id="PF07729">
    <property type="entry name" value="FCD"/>
    <property type="match status" value="1"/>
</dbReference>
<dbReference type="InterPro" id="IPR008920">
    <property type="entry name" value="TF_FadR/GntR_C"/>
</dbReference>